<feature type="region of interest" description="Disordered" evidence="1">
    <location>
        <begin position="1"/>
        <end position="25"/>
    </location>
</feature>
<protein>
    <submittedName>
        <fullName evidence="2">Uncharacterized protein</fullName>
    </submittedName>
</protein>
<organism evidence="2 3">
    <name type="scientific">Leptospira weilii serovar Topaz str. LT2116</name>
    <dbReference type="NCBI Taxonomy" id="1088540"/>
    <lineage>
        <taxon>Bacteria</taxon>
        <taxon>Pseudomonadati</taxon>
        <taxon>Spirochaetota</taxon>
        <taxon>Spirochaetia</taxon>
        <taxon>Leptospirales</taxon>
        <taxon>Leptospiraceae</taxon>
        <taxon>Leptospira</taxon>
    </lineage>
</organism>
<evidence type="ECO:0000313" key="3">
    <source>
        <dbReference type="Proteomes" id="UP000011770"/>
    </source>
</evidence>
<accession>M3H4U4</accession>
<reference evidence="2 3" key="1">
    <citation type="submission" date="2013-01" db="EMBL/GenBank/DDBJ databases">
        <authorList>
            <person name="Harkins D.M."/>
            <person name="Durkin A.S."/>
            <person name="Brinkac L.M."/>
            <person name="Haft D.H."/>
            <person name="Selengut J.D."/>
            <person name="Sanka R."/>
            <person name="DePew J."/>
            <person name="Purushe J."/>
            <person name="Tulsiani S.M."/>
            <person name="Graham G.C."/>
            <person name="Burns M.-A."/>
            <person name="Dohnt M.F."/>
            <person name="Smythe L.D."/>
            <person name="McKay D.B."/>
            <person name="Craig S.B."/>
            <person name="Vinetz J.M."/>
            <person name="Sutton G.G."/>
            <person name="Nierman W.C."/>
            <person name="Fouts D.E."/>
        </authorList>
    </citation>
    <scope>NUCLEOTIDE SEQUENCE [LARGE SCALE GENOMIC DNA]</scope>
    <source>
        <strain evidence="2 3">LT2116</strain>
    </source>
</reference>
<sequence>MGKAKSTPRGKKIPNPKKGELQDKKLTPKMTSFFFRQGLLGRCKTDFYQPLDPNKEHRQTEILRREELKYFIPKS</sequence>
<feature type="compositionally biased region" description="Basic residues" evidence="1">
    <location>
        <begin position="1"/>
        <end position="15"/>
    </location>
</feature>
<evidence type="ECO:0000313" key="2">
    <source>
        <dbReference type="EMBL" id="EMF83820.1"/>
    </source>
</evidence>
<evidence type="ECO:0000256" key="1">
    <source>
        <dbReference type="SAM" id="MobiDB-lite"/>
    </source>
</evidence>
<dbReference type="Proteomes" id="UP000011770">
    <property type="component" value="Unassembled WGS sequence"/>
</dbReference>
<comment type="caution">
    <text evidence="2">The sequence shown here is derived from an EMBL/GenBank/DDBJ whole genome shotgun (WGS) entry which is preliminary data.</text>
</comment>
<proteinExistence type="predicted"/>
<name>M3H4U4_9LEPT</name>
<gene>
    <name evidence="2" type="ORF">LEP1GSC188_4256</name>
</gene>
<dbReference type="EMBL" id="AHOR02000010">
    <property type="protein sequence ID" value="EMF83820.1"/>
    <property type="molecule type" value="Genomic_DNA"/>
</dbReference>
<dbReference type="AlphaFoldDB" id="M3H4U4"/>